<evidence type="ECO:0000313" key="1">
    <source>
        <dbReference type="EMBL" id="CAK9156895.1"/>
    </source>
</evidence>
<evidence type="ECO:0000313" key="2">
    <source>
        <dbReference type="Proteomes" id="UP001642360"/>
    </source>
</evidence>
<protein>
    <submittedName>
        <fullName evidence="1">Uncharacterized protein</fullName>
    </submittedName>
</protein>
<keyword evidence="2" id="KW-1185">Reference proteome</keyword>
<comment type="caution">
    <text evidence="1">The sequence shown here is derived from an EMBL/GenBank/DDBJ whole genome shotgun (WGS) entry which is preliminary data.</text>
</comment>
<dbReference type="AlphaFoldDB" id="A0ABC8SJ44"/>
<gene>
    <name evidence="1" type="ORF">ILEXP_LOCUS25450</name>
</gene>
<sequence>MPDTKRQRKVLDPANDLILRDYPENMVGLEPRWVRQASRKTKASMSSGLSQWVAPLGKRENWVAPKVLRQAIPVWEKRGDGAHGALSSVDGVRDSSHGVADQGGDLGVGLIGDAQGAKKGVHGAGMANSDDLEQCFGRRPRAMVWVRTPRWPGHRGKEVHWARLPGASGRRPS</sequence>
<accession>A0ABC8SJ44</accession>
<proteinExistence type="predicted"/>
<dbReference type="Proteomes" id="UP001642360">
    <property type="component" value="Unassembled WGS sequence"/>
</dbReference>
<dbReference type="EMBL" id="CAUOFW020002926">
    <property type="protein sequence ID" value="CAK9156895.1"/>
    <property type="molecule type" value="Genomic_DNA"/>
</dbReference>
<organism evidence="1 2">
    <name type="scientific">Ilex paraguariensis</name>
    <name type="common">yerba mate</name>
    <dbReference type="NCBI Taxonomy" id="185542"/>
    <lineage>
        <taxon>Eukaryota</taxon>
        <taxon>Viridiplantae</taxon>
        <taxon>Streptophyta</taxon>
        <taxon>Embryophyta</taxon>
        <taxon>Tracheophyta</taxon>
        <taxon>Spermatophyta</taxon>
        <taxon>Magnoliopsida</taxon>
        <taxon>eudicotyledons</taxon>
        <taxon>Gunneridae</taxon>
        <taxon>Pentapetalae</taxon>
        <taxon>asterids</taxon>
        <taxon>campanulids</taxon>
        <taxon>Aquifoliales</taxon>
        <taxon>Aquifoliaceae</taxon>
        <taxon>Ilex</taxon>
    </lineage>
</organism>
<name>A0ABC8SJ44_9AQUA</name>
<reference evidence="1 2" key="1">
    <citation type="submission" date="2024-02" db="EMBL/GenBank/DDBJ databases">
        <authorList>
            <person name="Vignale AGUSTIN F."/>
            <person name="Sosa J E."/>
            <person name="Modenutti C."/>
        </authorList>
    </citation>
    <scope>NUCLEOTIDE SEQUENCE [LARGE SCALE GENOMIC DNA]</scope>
</reference>